<dbReference type="AlphaFoldDB" id="A0A8J6PYS1"/>
<dbReference type="InterPro" id="IPR051393">
    <property type="entry name" value="ABC_transporter_permease"/>
</dbReference>
<evidence type="ECO:0000256" key="5">
    <source>
        <dbReference type="ARBA" id="ARBA00022989"/>
    </source>
</evidence>
<dbReference type="InterPro" id="IPR035906">
    <property type="entry name" value="MetI-like_sf"/>
</dbReference>
<feature type="domain" description="ABC transmembrane type-1" evidence="8">
    <location>
        <begin position="62"/>
        <end position="279"/>
    </location>
</feature>
<sequence length="289" mass="31489">MNRHLVLFLGPCVAALMAFFIVPVWQTFVMSVHADTMAPNPAYVGLANYIAVASDRNFVRLMTTSVLYTAGNVIFVWLIGLGIALLLNRNFVGRGLVRAAFIVPWATPYVAASLIFSLMFNYDVGILNYLLGLLSYGQLRIDYLTSCPNALISLTGISVWKLLPLGIVMMLTGLQSIPETQYEAARVDGATGLQRFWFVTLPGLRSTTITLTLLMMIWCFGRSFTAIYLLTGGGPAGCSETLVLKSYLQMFQLFKPATAATLGVGVLLISLVFAIAYIMVLAVGSRKNG</sequence>
<gene>
    <name evidence="9" type="ORF">ICI42_19245</name>
</gene>
<dbReference type="GO" id="GO:0005886">
    <property type="term" value="C:plasma membrane"/>
    <property type="evidence" value="ECO:0007669"/>
    <property type="project" value="UniProtKB-SubCell"/>
</dbReference>
<keyword evidence="2 7" id="KW-0813">Transport</keyword>
<dbReference type="PANTHER" id="PTHR30193:SF37">
    <property type="entry name" value="INNER MEMBRANE ABC TRANSPORTER PERMEASE PROTEIN YCJO"/>
    <property type="match status" value="1"/>
</dbReference>
<evidence type="ECO:0000256" key="4">
    <source>
        <dbReference type="ARBA" id="ARBA00022692"/>
    </source>
</evidence>
<dbReference type="PANTHER" id="PTHR30193">
    <property type="entry name" value="ABC TRANSPORTER PERMEASE PROTEIN"/>
    <property type="match status" value="1"/>
</dbReference>
<proteinExistence type="inferred from homology"/>
<keyword evidence="10" id="KW-1185">Reference proteome</keyword>
<evidence type="ECO:0000256" key="2">
    <source>
        <dbReference type="ARBA" id="ARBA00022448"/>
    </source>
</evidence>
<organism evidence="9 10">
    <name type="scientific">Oryzicola mucosus</name>
    <dbReference type="NCBI Taxonomy" id="2767425"/>
    <lineage>
        <taxon>Bacteria</taxon>
        <taxon>Pseudomonadati</taxon>
        <taxon>Pseudomonadota</taxon>
        <taxon>Alphaproteobacteria</taxon>
        <taxon>Hyphomicrobiales</taxon>
        <taxon>Phyllobacteriaceae</taxon>
        <taxon>Oryzicola</taxon>
    </lineage>
</organism>
<keyword evidence="4 7" id="KW-0812">Transmembrane</keyword>
<dbReference type="GO" id="GO:0055085">
    <property type="term" value="P:transmembrane transport"/>
    <property type="evidence" value="ECO:0007669"/>
    <property type="project" value="InterPro"/>
</dbReference>
<dbReference type="SUPFAM" id="SSF161098">
    <property type="entry name" value="MetI-like"/>
    <property type="match status" value="1"/>
</dbReference>
<comment type="caution">
    <text evidence="9">The sequence shown here is derived from an EMBL/GenBank/DDBJ whole genome shotgun (WGS) entry which is preliminary data.</text>
</comment>
<feature type="transmembrane region" description="Helical" evidence="7">
    <location>
        <begin position="66"/>
        <end position="87"/>
    </location>
</feature>
<dbReference type="InterPro" id="IPR000515">
    <property type="entry name" value="MetI-like"/>
</dbReference>
<dbReference type="EMBL" id="JACVVX010000007">
    <property type="protein sequence ID" value="MBD0416792.1"/>
    <property type="molecule type" value="Genomic_DNA"/>
</dbReference>
<accession>A0A8J6PYS1</accession>
<evidence type="ECO:0000256" key="3">
    <source>
        <dbReference type="ARBA" id="ARBA00022475"/>
    </source>
</evidence>
<keyword evidence="6 7" id="KW-0472">Membrane</keyword>
<evidence type="ECO:0000313" key="10">
    <source>
        <dbReference type="Proteomes" id="UP000643405"/>
    </source>
</evidence>
<dbReference type="Gene3D" id="1.10.3720.10">
    <property type="entry name" value="MetI-like"/>
    <property type="match status" value="1"/>
</dbReference>
<dbReference type="CDD" id="cd06261">
    <property type="entry name" value="TM_PBP2"/>
    <property type="match status" value="1"/>
</dbReference>
<evidence type="ECO:0000259" key="8">
    <source>
        <dbReference type="PROSITE" id="PS50928"/>
    </source>
</evidence>
<protein>
    <submittedName>
        <fullName evidence="9">Sugar ABC transporter permease</fullName>
    </submittedName>
</protein>
<evidence type="ECO:0000313" key="9">
    <source>
        <dbReference type="EMBL" id="MBD0416792.1"/>
    </source>
</evidence>
<keyword evidence="3" id="KW-1003">Cell membrane</keyword>
<feature type="transmembrane region" description="Helical" evidence="7">
    <location>
        <begin position="157"/>
        <end position="177"/>
    </location>
</feature>
<dbReference type="RefSeq" id="WP_188166232.1">
    <property type="nucleotide sequence ID" value="NZ_JACVVX010000007.1"/>
</dbReference>
<name>A0A8J6PYS1_9HYPH</name>
<dbReference type="Proteomes" id="UP000643405">
    <property type="component" value="Unassembled WGS sequence"/>
</dbReference>
<dbReference type="PROSITE" id="PS50928">
    <property type="entry name" value="ABC_TM1"/>
    <property type="match status" value="1"/>
</dbReference>
<comment type="similarity">
    <text evidence="7">Belongs to the binding-protein-dependent transport system permease family.</text>
</comment>
<dbReference type="Pfam" id="PF00528">
    <property type="entry name" value="BPD_transp_1"/>
    <property type="match status" value="1"/>
</dbReference>
<reference evidence="9" key="1">
    <citation type="submission" date="2020-09" db="EMBL/GenBank/DDBJ databases">
        <title>Genome seq and assembly of Tianweitania sp.</title>
        <authorList>
            <person name="Chhetri G."/>
        </authorList>
    </citation>
    <scope>NUCLEOTIDE SEQUENCE</scope>
    <source>
        <strain evidence="9">Rool2</strain>
    </source>
</reference>
<comment type="subcellular location">
    <subcellularLocation>
        <location evidence="1 7">Cell membrane</location>
        <topology evidence="1 7">Multi-pass membrane protein</topology>
    </subcellularLocation>
</comment>
<evidence type="ECO:0000256" key="7">
    <source>
        <dbReference type="RuleBase" id="RU363032"/>
    </source>
</evidence>
<feature type="transmembrane region" description="Helical" evidence="7">
    <location>
        <begin position="99"/>
        <end position="120"/>
    </location>
</feature>
<keyword evidence="5 7" id="KW-1133">Transmembrane helix</keyword>
<evidence type="ECO:0000256" key="1">
    <source>
        <dbReference type="ARBA" id="ARBA00004651"/>
    </source>
</evidence>
<evidence type="ECO:0000256" key="6">
    <source>
        <dbReference type="ARBA" id="ARBA00023136"/>
    </source>
</evidence>
<feature type="transmembrane region" description="Helical" evidence="7">
    <location>
        <begin position="260"/>
        <end position="283"/>
    </location>
</feature>
<feature type="transmembrane region" description="Helical" evidence="7">
    <location>
        <begin position="197"/>
        <end position="220"/>
    </location>
</feature>